<organism evidence="5 6">
    <name type="scientific">Geobacter soli</name>
    <dbReference type="NCBI Taxonomy" id="1510391"/>
    <lineage>
        <taxon>Bacteria</taxon>
        <taxon>Pseudomonadati</taxon>
        <taxon>Thermodesulfobacteriota</taxon>
        <taxon>Desulfuromonadia</taxon>
        <taxon>Geobacterales</taxon>
        <taxon>Geobacteraceae</taxon>
        <taxon>Geobacter</taxon>
    </lineage>
</organism>
<dbReference type="CDD" id="cd00090">
    <property type="entry name" value="HTH_ARSR"/>
    <property type="match status" value="1"/>
</dbReference>
<evidence type="ECO:0000256" key="2">
    <source>
        <dbReference type="ARBA" id="ARBA00023125"/>
    </source>
</evidence>
<dbReference type="RefSeq" id="WP_039646649.1">
    <property type="nucleotide sequence ID" value="NZ_JXBL01000001.1"/>
</dbReference>
<dbReference type="Gene3D" id="1.10.10.10">
    <property type="entry name" value="Winged helix-like DNA-binding domain superfamily/Winged helix DNA-binding domain"/>
    <property type="match status" value="1"/>
</dbReference>
<dbReference type="PANTHER" id="PTHR43132:SF2">
    <property type="entry name" value="ARSENICAL RESISTANCE OPERON REPRESSOR ARSR-RELATED"/>
    <property type="match status" value="1"/>
</dbReference>
<dbReference type="AlphaFoldDB" id="A0A0C1QYP5"/>
<keyword evidence="2" id="KW-0238">DNA-binding</keyword>
<evidence type="ECO:0000313" key="6">
    <source>
        <dbReference type="Proteomes" id="UP000031433"/>
    </source>
</evidence>
<dbReference type="Proteomes" id="UP000031433">
    <property type="component" value="Unassembled WGS sequence"/>
</dbReference>
<feature type="domain" description="HTH arsR-type" evidence="4">
    <location>
        <begin position="1"/>
        <end position="94"/>
    </location>
</feature>
<evidence type="ECO:0000259" key="4">
    <source>
        <dbReference type="PROSITE" id="PS50987"/>
    </source>
</evidence>
<dbReference type="PRINTS" id="PR00778">
    <property type="entry name" value="HTHARSR"/>
</dbReference>
<evidence type="ECO:0000313" key="5">
    <source>
        <dbReference type="EMBL" id="KIE43306.1"/>
    </source>
</evidence>
<proteinExistence type="predicted"/>
<dbReference type="SUPFAM" id="SSF46785">
    <property type="entry name" value="Winged helix' DNA-binding domain"/>
    <property type="match status" value="1"/>
</dbReference>
<dbReference type="PANTHER" id="PTHR43132">
    <property type="entry name" value="ARSENICAL RESISTANCE OPERON REPRESSOR ARSR-RELATED"/>
    <property type="match status" value="1"/>
</dbReference>
<keyword evidence="3" id="KW-0804">Transcription</keyword>
<dbReference type="GO" id="GO:0003677">
    <property type="term" value="F:DNA binding"/>
    <property type="evidence" value="ECO:0007669"/>
    <property type="project" value="UniProtKB-KW"/>
</dbReference>
<sequence length="113" mass="12722">MKQAARLFKSLADETRLRILALLLAEEKLCVCDLMAALELPQSTVSRHLAQLKNAGWVDDRREGVWVYYSLVAPDSPQRRELQAILTRHLPSDPVARADHDRLVGFGQGNRCA</sequence>
<dbReference type="InterPro" id="IPR001845">
    <property type="entry name" value="HTH_ArsR_DNA-bd_dom"/>
</dbReference>
<accession>A0A0C1QYP5</accession>
<keyword evidence="1" id="KW-0805">Transcription regulation</keyword>
<dbReference type="InterPro" id="IPR036388">
    <property type="entry name" value="WH-like_DNA-bd_sf"/>
</dbReference>
<reference evidence="5 6" key="1">
    <citation type="submission" date="2015-01" db="EMBL/GenBank/DDBJ databases">
        <title>Genome sequence of the anaerobic bacterium Geobacter soli GSS01, a dissimilatory Fe(III) reducer from soil.</title>
        <authorList>
            <person name="Yang G."/>
            <person name="Zhou S."/>
        </authorList>
    </citation>
    <scope>NUCLEOTIDE SEQUENCE [LARGE SCALE GENOMIC DNA]</scope>
    <source>
        <strain evidence="5 6">GSS01</strain>
    </source>
</reference>
<gene>
    <name evidence="5" type="ORF">SE37_12020</name>
</gene>
<dbReference type="InterPro" id="IPR036390">
    <property type="entry name" value="WH_DNA-bd_sf"/>
</dbReference>
<comment type="caution">
    <text evidence="5">The sequence shown here is derived from an EMBL/GenBank/DDBJ whole genome shotgun (WGS) entry which is preliminary data.</text>
</comment>
<protein>
    <submittedName>
        <fullName evidence="5">ArsR family transcriptional regulator</fullName>
    </submittedName>
</protein>
<evidence type="ECO:0000256" key="3">
    <source>
        <dbReference type="ARBA" id="ARBA00023163"/>
    </source>
</evidence>
<dbReference type="InterPro" id="IPR051011">
    <property type="entry name" value="Metal_resp_trans_reg"/>
</dbReference>
<dbReference type="PROSITE" id="PS50987">
    <property type="entry name" value="HTH_ARSR_2"/>
    <property type="match status" value="1"/>
</dbReference>
<dbReference type="InterPro" id="IPR011991">
    <property type="entry name" value="ArsR-like_HTH"/>
</dbReference>
<dbReference type="GO" id="GO:0003700">
    <property type="term" value="F:DNA-binding transcription factor activity"/>
    <property type="evidence" value="ECO:0007669"/>
    <property type="project" value="InterPro"/>
</dbReference>
<dbReference type="EMBL" id="JXBL01000001">
    <property type="protein sequence ID" value="KIE43306.1"/>
    <property type="molecule type" value="Genomic_DNA"/>
</dbReference>
<evidence type="ECO:0000256" key="1">
    <source>
        <dbReference type="ARBA" id="ARBA00023015"/>
    </source>
</evidence>
<name>A0A0C1QYP5_9BACT</name>
<dbReference type="SMART" id="SM00418">
    <property type="entry name" value="HTH_ARSR"/>
    <property type="match status" value="1"/>
</dbReference>
<keyword evidence="6" id="KW-1185">Reference proteome</keyword>
<dbReference type="NCBIfam" id="NF033788">
    <property type="entry name" value="HTH_metalloreg"/>
    <property type="match status" value="1"/>
</dbReference>
<dbReference type="Pfam" id="PF01022">
    <property type="entry name" value="HTH_5"/>
    <property type="match status" value="1"/>
</dbReference>